<dbReference type="CDD" id="cd03801">
    <property type="entry name" value="GT4_PimA-like"/>
    <property type="match status" value="1"/>
</dbReference>
<dbReference type="Proteomes" id="UP000028864">
    <property type="component" value="Unassembled WGS sequence"/>
</dbReference>
<reference evidence="1" key="1">
    <citation type="submission" date="2014-05" db="EMBL/GenBank/DDBJ databases">
        <authorList>
            <person name="Urmite Genomes"/>
        </authorList>
    </citation>
    <scope>NUCLEOTIDE SEQUENCE</scope>
    <source>
        <strain evidence="1">DSM 44074</strain>
    </source>
</reference>
<dbReference type="SUPFAM" id="SSF53756">
    <property type="entry name" value="UDP-Glycosyltransferase/glycogen phosphorylase"/>
    <property type="match status" value="1"/>
</dbReference>
<name>A0AAV2WRC5_MYCNE</name>
<protein>
    <submittedName>
        <fullName evidence="1">Mannosyltransferase</fullName>
    </submittedName>
</protein>
<proteinExistence type="predicted"/>
<sequence length="328" mass="35248">MLRSCLEVRGHDAVVVGPADGQTGADIVVTNGMTGWSHDRKAVRVHVYHGSWPSHVLRGGLDGSSRRSSLRRLLQGAVAEFRAGVGADRVAVSASAKCEVRRWYGLNSTVIENGVDTSVFRPGDRESAKLAVGLDVSRRYALFVGRPEKRKGGVLALQVAAKVGVDLLHAGYPQLPNSIWLGALSPTELATALVASDVVILPSFYEGCSFAVLEALASGTPLVSTSTGWIPDLVQAVPEFNRYVVQPGDLSGLILAAHRALGDEPSVQQQAHSVVCRDNSVEAFGNRWLRFLELALESRSAPERRLLGLSRSGTRWRNRGLTDRGSVP</sequence>
<keyword evidence="1" id="KW-0808">Transferase</keyword>
<gene>
    <name evidence="1" type="ORF">BN1047_04854</name>
</gene>
<dbReference type="GO" id="GO:0008610">
    <property type="term" value="P:lipid biosynthetic process"/>
    <property type="evidence" value="ECO:0007669"/>
    <property type="project" value="UniProtKB-ARBA"/>
</dbReference>
<dbReference type="GO" id="GO:1901137">
    <property type="term" value="P:carbohydrate derivative biosynthetic process"/>
    <property type="evidence" value="ECO:0007669"/>
    <property type="project" value="UniProtKB-ARBA"/>
</dbReference>
<dbReference type="InterPro" id="IPR050194">
    <property type="entry name" value="Glycosyltransferase_grp1"/>
</dbReference>
<dbReference type="RefSeq" id="WP_081911724.1">
    <property type="nucleotide sequence ID" value="NZ_LK021342.1"/>
</dbReference>
<accession>A0AAV2WRC5</accession>
<dbReference type="Gene3D" id="3.40.50.2000">
    <property type="entry name" value="Glycogen Phosphorylase B"/>
    <property type="match status" value="2"/>
</dbReference>
<dbReference type="Pfam" id="PF13692">
    <property type="entry name" value="Glyco_trans_1_4"/>
    <property type="match status" value="1"/>
</dbReference>
<dbReference type="AlphaFoldDB" id="A0AAV2WRC5"/>
<dbReference type="PANTHER" id="PTHR45947">
    <property type="entry name" value="SULFOQUINOVOSYL TRANSFERASE SQD2"/>
    <property type="match status" value="1"/>
</dbReference>
<reference evidence="1" key="2">
    <citation type="submission" date="2015-09" db="EMBL/GenBank/DDBJ databases">
        <title>Draft genome sequence of Mycobacterium neoaurum DSM 44074.</title>
        <authorList>
            <person name="Croce O."/>
            <person name="Robert C."/>
            <person name="Raoult D."/>
            <person name="Drancourt M."/>
        </authorList>
    </citation>
    <scope>NUCLEOTIDE SEQUENCE</scope>
    <source>
        <strain evidence="1">DSM 44074</strain>
    </source>
</reference>
<dbReference type="PANTHER" id="PTHR45947:SF15">
    <property type="entry name" value="TEICHURONIC ACID BIOSYNTHESIS GLYCOSYLTRANSFERASE TUAC-RELATED"/>
    <property type="match status" value="1"/>
</dbReference>
<dbReference type="GO" id="GO:1903509">
    <property type="term" value="P:liposaccharide metabolic process"/>
    <property type="evidence" value="ECO:0007669"/>
    <property type="project" value="UniProtKB-ARBA"/>
</dbReference>
<evidence type="ECO:0000313" key="2">
    <source>
        <dbReference type="Proteomes" id="UP000028864"/>
    </source>
</evidence>
<organism evidence="1 2">
    <name type="scientific">Mycolicibacterium neoaurum</name>
    <name type="common">Mycobacterium neoaurum</name>
    <dbReference type="NCBI Taxonomy" id="1795"/>
    <lineage>
        <taxon>Bacteria</taxon>
        <taxon>Bacillati</taxon>
        <taxon>Actinomycetota</taxon>
        <taxon>Actinomycetes</taxon>
        <taxon>Mycobacteriales</taxon>
        <taxon>Mycobacteriaceae</taxon>
        <taxon>Mycolicibacterium</taxon>
    </lineage>
</organism>
<evidence type="ECO:0000313" key="1">
    <source>
        <dbReference type="EMBL" id="CDQ46940.1"/>
    </source>
</evidence>
<dbReference type="EMBL" id="LK021342">
    <property type="protein sequence ID" value="CDQ46940.1"/>
    <property type="molecule type" value="Genomic_DNA"/>
</dbReference>
<dbReference type="GO" id="GO:0016757">
    <property type="term" value="F:glycosyltransferase activity"/>
    <property type="evidence" value="ECO:0007669"/>
    <property type="project" value="UniProtKB-KW"/>
</dbReference>
<keyword evidence="1" id="KW-0328">Glycosyltransferase</keyword>